<feature type="compositionally biased region" description="Basic and acidic residues" evidence="12">
    <location>
        <begin position="999"/>
        <end position="1012"/>
    </location>
</feature>
<proteinExistence type="inferred from homology"/>
<evidence type="ECO:0000259" key="15">
    <source>
        <dbReference type="PROSITE" id="PS50865"/>
    </source>
</evidence>
<dbReference type="Gene3D" id="6.10.140.2220">
    <property type="match status" value="1"/>
</dbReference>
<evidence type="ECO:0000256" key="2">
    <source>
        <dbReference type="ARBA" id="ARBA00009085"/>
    </source>
</evidence>
<keyword evidence="9" id="KW-0788">Thiol protease</keyword>
<evidence type="ECO:0000313" key="17">
    <source>
        <dbReference type="Proteomes" id="UP001187471"/>
    </source>
</evidence>
<dbReference type="Pfam" id="PF00443">
    <property type="entry name" value="UCH"/>
    <property type="match status" value="1"/>
</dbReference>
<organism evidence="16 17">
    <name type="scientific">Escallonia rubra</name>
    <dbReference type="NCBI Taxonomy" id="112253"/>
    <lineage>
        <taxon>Eukaryota</taxon>
        <taxon>Viridiplantae</taxon>
        <taxon>Streptophyta</taxon>
        <taxon>Embryophyta</taxon>
        <taxon>Tracheophyta</taxon>
        <taxon>Spermatophyta</taxon>
        <taxon>Magnoliopsida</taxon>
        <taxon>eudicotyledons</taxon>
        <taxon>Gunneridae</taxon>
        <taxon>Pentapetalae</taxon>
        <taxon>asterids</taxon>
        <taxon>campanulids</taxon>
        <taxon>Escalloniales</taxon>
        <taxon>Escalloniaceae</taxon>
        <taxon>Escallonia</taxon>
    </lineage>
</organism>
<evidence type="ECO:0000256" key="7">
    <source>
        <dbReference type="ARBA" id="ARBA00022786"/>
    </source>
</evidence>
<evidence type="ECO:0000256" key="11">
    <source>
        <dbReference type="PROSITE-ProRule" id="PRU00134"/>
    </source>
</evidence>
<dbReference type="Gene3D" id="3.90.70.10">
    <property type="entry name" value="Cysteine proteinases"/>
    <property type="match status" value="1"/>
</dbReference>
<feature type="domain" description="MYND-type" evidence="15">
    <location>
        <begin position="85"/>
        <end position="122"/>
    </location>
</feature>
<evidence type="ECO:0000256" key="3">
    <source>
        <dbReference type="ARBA" id="ARBA00012759"/>
    </source>
</evidence>
<dbReference type="FunFam" id="6.10.140.2220:FF:000006">
    <property type="entry name" value="Ubiquitin carboxyl-terminal hydrolase 15"/>
    <property type="match status" value="1"/>
</dbReference>
<evidence type="ECO:0000313" key="16">
    <source>
        <dbReference type="EMBL" id="KAK2965682.1"/>
    </source>
</evidence>
<dbReference type="PROSITE" id="PS01360">
    <property type="entry name" value="ZF_MYND_1"/>
    <property type="match status" value="1"/>
</dbReference>
<keyword evidence="5" id="KW-0479">Metal-binding</keyword>
<dbReference type="EC" id="3.4.19.12" evidence="3"/>
<feature type="region of interest" description="Disordered" evidence="12">
    <location>
        <begin position="203"/>
        <end position="275"/>
    </location>
</feature>
<feature type="compositionally biased region" description="Polar residues" evidence="12">
    <location>
        <begin position="466"/>
        <end position="480"/>
    </location>
</feature>
<feature type="compositionally biased region" description="Polar residues" evidence="12">
    <location>
        <begin position="250"/>
        <end position="267"/>
    </location>
</feature>
<keyword evidence="13" id="KW-0812">Transmembrane</keyword>
<feature type="compositionally biased region" description="Basic and acidic residues" evidence="12">
    <location>
        <begin position="329"/>
        <end position="343"/>
    </location>
</feature>
<dbReference type="SUPFAM" id="SSF54001">
    <property type="entry name" value="Cysteine proteinases"/>
    <property type="match status" value="1"/>
</dbReference>
<dbReference type="InterPro" id="IPR050164">
    <property type="entry name" value="Peptidase_C19"/>
</dbReference>
<sequence>MLAAGDLGLSYLVLVELVVSLVIGFVIRRKWLVVAARREEIRRLLVLAAEDAARVEADAAADYASVDAPAPAPAPAVTSRPPYQCAVCFSPTATRCKRCKAVRYCSGKCQIVHWRLGHKDNCRPFTTINQINDVEGAFGQKALPLEDYENSDNSFESEARQYAKLVGSSNEEPDSFNSSYSKIFNKNGSIEVENFVDKKGTNTNKFASCSPNEGSTTGSKPSIDASVSNYSDSDRSDGFQSAGVTPRNFLANSANKDQTMPTFSENPTLIKPVDSFRGSGKFSEIKLSCSDKDSQSKSSSSSGCSVDGSNESSFSKPSTPSSGFWEGTIDSRRSIVDAHDDSARCSSSESGDGNRPFSQSSLSFSFDLAKGTVPSISLQGSSGTGITLDDASLTTSGVKEPIAEAALLGKFRRDGFKSRRSPSSNERSKHMGVDTCSESHQSSCREPKNSSSSGVCTHPDSIAIEHSTSTGAINTSTPASLNPERSKNVVDSISARTSKVREVGSLSSRASDAHLSSSTERPSADSVKSERADDGVCGVAACSQLARAPQNARSGLRNSMWKVVDQLRSSKSLRQYPPGELAGKYNFKGLFQYDLFVKLYNWNKVELRPCGLSNCGNSCYANAVLQCLTFTPPLTAYLLQGLHSKSCENKEWCFTCEFESLVLKEKEGNCLSPIGILSQIQNIGSHLGKGREEDAHEFLRYAIDTMQSACLKEAGAKASGSLEEETTLIGLTFGGYLRSKIKCMKCGGKSERHERMMDLTVEIEGDIGTLEEALRQFTGTETLDGENKYHCSRCKSYEKAKKKLTVLEAPNVLTIALKRFQSGKFGKLNKSIRFPEILDLAPYMSTTSDKSPIYRLYGVVVHLDIMNAAFSGHYVCYVKNVQNKWFKIDDSSVQPVELERVLAKGAYMLLYSRCSPRAPRSIRPSSIPRDPIKVKNTALQSRSHSERAWDDHLNGDRSRSEHFYPDHFQPRRPILEEDSSSDNSSSLFSEAASCSTESSNRDSTDDMFDHIFGDLGPSCNSPWRNSSDSDTSSSSSSHSPLYTRHSPLADSDQYASGCPETSGSQMDHSESAADFWARVPSRSSKVESSEGKGSVPFCYSDMTKQCRKLGTSGSCRETDADRLERISHYENKKSGVFLRRSFRERTD</sequence>
<reference evidence="16" key="1">
    <citation type="submission" date="2022-12" db="EMBL/GenBank/DDBJ databases">
        <title>Draft genome assemblies for two species of Escallonia (Escalloniales).</title>
        <authorList>
            <person name="Chanderbali A."/>
            <person name="Dervinis C."/>
            <person name="Anghel I."/>
            <person name="Soltis D."/>
            <person name="Soltis P."/>
            <person name="Zapata F."/>
        </authorList>
    </citation>
    <scope>NUCLEOTIDE SEQUENCE</scope>
    <source>
        <strain evidence="16">UCBG92.1500</strain>
        <tissue evidence="16">Leaf</tissue>
    </source>
</reference>
<dbReference type="EMBL" id="JAVXUO010003190">
    <property type="protein sequence ID" value="KAK2965682.1"/>
    <property type="molecule type" value="Genomic_DNA"/>
</dbReference>
<dbReference type="PANTHER" id="PTHR24006:SF874">
    <property type="entry name" value="UBIQUITIN CARBOXYL-TERMINAL HYDROLASE 16"/>
    <property type="match status" value="1"/>
</dbReference>
<evidence type="ECO:0000256" key="1">
    <source>
        <dbReference type="ARBA" id="ARBA00000707"/>
    </source>
</evidence>
<evidence type="ECO:0000259" key="14">
    <source>
        <dbReference type="PROSITE" id="PS50235"/>
    </source>
</evidence>
<feature type="compositionally biased region" description="Low complexity" evidence="12">
    <location>
        <begin position="505"/>
        <end position="518"/>
    </location>
</feature>
<dbReference type="InterPro" id="IPR018200">
    <property type="entry name" value="USP_CS"/>
</dbReference>
<dbReference type="CDD" id="cd02661">
    <property type="entry name" value="Peptidase_C19E"/>
    <property type="match status" value="1"/>
</dbReference>
<evidence type="ECO:0000256" key="10">
    <source>
        <dbReference type="ARBA" id="ARBA00022833"/>
    </source>
</evidence>
<dbReference type="GO" id="GO:0016579">
    <property type="term" value="P:protein deubiquitination"/>
    <property type="evidence" value="ECO:0007669"/>
    <property type="project" value="InterPro"/>
</dbReference>
<dbReference type="GO" id="GO:0008270">
    <property type="term" value="F:zinc ion binding"/>
    <property type="evidence" value="ECO:0007669"/>
    <property type="project" value="UniProtKB-KW"/>
</dbReference>
<dbReference type="AlphaFoldDB" id="A0AA88QCU1"/>
<feature type="transmembrane region" description="Helical" evidence="13">
    <location>
        <begin position="7"/>
        <end position="27"/>
    </location>
</feature>
<comment type="similarity">
    <text evidence="2">Belongs to the peptidase C19 family.</text>
</comment>
<dbReference type="GO" id="GO:0006508">
    <property type="term" value="P:proteolysis"/>
    <property type="evidence" value="ECO:0007669"/>
    <property type="project" value="UniProtKB-KW"/>
</dbReference>
<keyword evidence="8" id="KW-0378">Hydrolase</keyword>
<feature type="compositionally biased region" description="Polar residues" evidence="12">
    <location>
        <begin position="203"/>
        <end position="231"/>
    </location>
</feature>
<feature type="region of interest" description="Disordered" evidence="12">
    <location>
        <begin position="918"/>
        <end position="1071"/>
    </location>
</feature>
<feature type="domain" description="USP" evidence="14">
    <location>
        <begin position="610"/>
        <end position="914"/>
    </location>
</feature>
<evidence type="ECO:0000256" key="6">
    <source>
        <dbReference type="ARBA" id="ARBA00022771"/>
    </source>
</evidence>
<gene>
    <name evidence="16" type="ORF">RJ640_023500</name>
</gene>
<dbReference type="PROSITE" id="PS50235">
    <property type="entry name" value="USP_3"/>
    <property type="match status" value="1"/>
</dbReference>
<dbReference type="Pfam" id="PF01753">
    <property type="entry name" value="zf-MYND"/>
    <property type="match status" value="1"/>
</dbReference>
<keyword evidence="6 11" id="KW-0863">Zinc-finger</keyword>
<dbReference type="PROSITE" id="PS50865">
    <property type="entry name" value="ZF_MYND_2"/>
    <property type="match status" value="1"/>
</dbReference>
<keyword evidence="10" id="KW-0862">Zinc</keyword>
<comment type="catalytic activity">
    <reaction evidence="1">
        <text>Thiol-dependent hydrolysis of ester, thioester, amide, peptide and isopeptide bonds formed by the C-terminal Gly of ubiquitin (a 76-residue protein attached to proteins as an intracellular targeting signal).</text>
        <dbReference type="EC" id="3.4.19.12"/>
    </reaction>
</comment>
<dbReference type="InterPro" id="IPR002893">
    <property type="entry name" value="Znf_MYND"/>
</dbReference>
<evidence type="ECO:0000256" key="4">
    <source>
        <dbReference type="ARBA" id="ARBA00022670"/>
    </source>
</evidence>
<dbReference type="GO" id="GO:0005634">
    <property type="term" value="C:nucleus"/>
    <property type="evidence" value="ECO:0007669"/>
    <property type="project" value="TreeGrafter"/>
</dbReference>
<evidence type="ECO:0000256" key="9">
    <source>
        <dbReference type="ARBA" id="ARBA00022807"/>
    </source>
</evidence>
<evidence type="ECO:0000256" key="8">
    <source>
        <dbReference type="ARBA" id="ARBA00022801"/>
    </source>
</evidence>
<feature type="region of interest" description="Disordered" evidence="12">
    <location>
        <begin position="415"/>
        <end position="530"/>
    </location>
</feature>
<protein>
    <recommendedName>
        <fullName evidence="3">ubiquitinyl hydrolase 1</fullName>
        <ecNumber evidence="3">3.4.19.12</ecNumber>
    </recommendedName>
</protein>
<feature type="compositionally biased region" description="Basic and acidic residues" evidence="12">
    <location>
        <begin position="943"/>
        <end position="975"/>
    </location>
</feature>
<evidence type="ECO:0000256" key="13">
    <source>
        <dbReference type="SAM" id="Phobius"/>
    </source>
</evidence>
<dbReference type="GO" id="GO:0004843">
    <property type="term" value="F:cysteine-type deubiquitinase activity"/>
    <property type="evidence" value="ECO:0007669"/>
    <property type="project" value="UniProtKB-EC"/>
</dbReference>
<dbReference type="InterPro" id="IPR001394">
    <property type="entry name" value="Peptidase_C19_UCH"/>
</dbReference>
<dbReference type="InterPro" id="IPR038765">
    <property type="entry name" value="Papain-like_cys_pep_sf"/>
</dbReference>
<keyword evidence="17" id="KW-1185">Reference proteome</keyword>
<comment type="caution">
    <text evidence="16">The sequence shown here is derived from an EMBL/GenBank/DDBJ whole genome shotgun (WGS) entry which is preliminary data.</text>
</comment>
<feature type="compositionally biased region" description="Low complexity" evidence="12">
    <location>
        <begin position="296"/>
        <end position="322"/>
    </location>
</feature>
<dbReference type="Proteomes" id="UP001187471">
    <property type="component" value="Unassembled WGS sequence"/>
</dbReference>
<dbReference type="PANTHER" id="PTHR24006">
    <property type="entry name" value="UBIQUITIN CARBOXYL-TERMINAL HYDROLASE"/>
    <property type="match status" value="1"/>
</dbReference>
<keyword evidence="13" id="KW-0472">Membrane</keyword>
<feature type="region of interest" description="Disordered" evidence="12">
    <location>
        <begin position="291"/>
        <end position="358"/>
    </location>
</feature>
<dbReference type="FunFam" id="3.90.70.10:FF:000026">
    <property type="entry name" value="Ubiquitin carboxyl-terminal hydrolase 15"/>
    <property type="match status" value="1"/>
</dbReference>
<evidence type="ECO:0000256" key="5">
    <source>
        <dbReference type="ARBA" id="ARBA00022723"/>
    </source>
</evidence>
<feature type="compositionally biased region" description="Low complexity" evidence="12">
    <location>
        <begin position="1026"/>
        <end position="1039"/>
    </location>
</feature>
<keyword evidence="4" id="KW-0645">Protease</keyword>
<evidence type="ECO:0000256" key="12">
    <source>
        <dbReference type="SAM" id="MobiDB-lite"/>
    </source>
</evidence>
<dbReference type="InterPro" id="IPR028889">
    <property type="entry name" value="USP"/>
</dbReference>
<keyword evidence="13" id="KW-1133">Transmembrane helix</keyword>
<feature type="compositionally biased region" description="Low complexity" evidence="12">
    <location>
        <begin position="981"/>
        <end position="995"/>
    </location>
</feature>
<keyword evidence="7" id="KW-0833">Ubl conjugation pathway</keyword>
<dbReference type="SUPFAM" id="SSF144232">
    <property type="entry name" value="HIT/MYND zinc finger-like"/>
    <property type="match status" value="1"/>
</dbReference>
<accession>A0AA88QCU1</accession>
<dbReference type="GO" id="GO:0005829">
    <property type="term" value="C:cytosol"/>
    <property type="evidence" value="ECO:0007669"/>
    <property type="project" value="TreeGrafter"/>
</dbReference>
<dbReference type="PROSITE" id="PS00972">
    <property type="entry name" value="USP_1"/>
    <property type="match status" value="1"/>
</dbReference>
<feature type="compositionally biased region" description="Low complexity" evidence="12">
    <location>
        <begin position="918"/>
        <end position="929"/>
    </location>
</feature>
<name>A0AA88QCU1_9ASTE</name>